<evidence type="ECO:0000313" key="3">
    <source>
        <dbReference type="Proteomes" id="UP001500751"/>
    </source>
</evidence>
<feature type="signal peptide" evidence="1">
    <location>
        <begin position="1"/>
        <end position="24"/>
    </location>
</feature>
<organism evidence="2 3">
    <name type="scientific">Catenulispora yoronensis</name>
    <dbReference type="NCBI Taxonomy" id="450799"/>
    <lineage>
        <taxon>Bacteria</taxon>
        <taxon>Bacillati</taxon>
        <taxon>Actinomycetota</taxon>
        <taxon>Actinomycetes</taxon>
        <taxon>Catenulisporales</taxon>
        <taxon>Catenulisporaceae</taxon>
        <taxon>Catenulispora</taxon>
    </lineage>
</organism>
<gene>
    <name evidence="2" type="ORF">GCM10009839_09520</name>
</gene>
<protein>
    <recommendedName>
        <fullName evidence="4">Secreted protein</fullName>
    </recommendedName>
</protein>
<sequence>MSRMTSTAATMALTAALCIGPAAAADAAGSGNLRTAAAHDCQLINDLRPVVGDLLATVDGDAATPGSVAWLKAQAARATAAGRPKVADWLSKRAALRQEQGTVLETRQQLLADGVAWCKAHGFGESA</sequence>
<evidence type="ECO:0000313" key="2">
    <source>
        <dbReference type="EMBL" id="GAA2016151.1"/>
    </source>
</evidence>
<comment type="caution">
    <text evidence="2">The sequence shown here is derived from an EMBL/GenBank/DDBJ whole genome shotgun (WGS) entry which is preliminary data.</text>
</comment>
<proteinExistence type="predicted"/>
<dbReference type="EMBL" id="BAAAQN010000004">
    <property type="protein sequence ID" value="GAA2016151.1"/>
    <property type="molecule type" value="Genomic_DNA"/>
</dbReference>
<name>A0ABN2TQ26_9ACTN</name>
<feature type="chain" id="PRO_5047125038" description="Secreted protein" evidence="1">
    <location>
        <begin position="25"/>
        <end position="127"/>
    </location>
</feature>
<keyword evidence="3" id="KW-1185">Reference proteome</keyword>
<dbReference type="Proteomes" id="UP001500751">
    <property type="component" value="Unassembled WGS sequence"/>
</dbReference>
<keyword evidence="1" id="KW-0732">Signal</keyword>
<accession>A0ABN2TQ26</accession>
<evidence type="ECO:0000256" key="1">
    <source>
        <dbReference type="SAM" id="SignalP"/>
    </source>
</evidence>
<reference evidence="3" key="1">
    <citation type="journal article" date="2019" name="Int. J. Syst. Evol. Microbiol.">
        <title>The Global Catalogue of Microorganisms (GCM) 10K type strain sequencing project: providing services to taxonomists for standard genome sequencing and annotation.</title>
        <authorList>
            <consortium name="The Broad Institute Genomics Platform"/>
            <consortium name="The Broad Institute Genome Sequencing Center for Infectious Disease"/>
            <person name="Wu L."/>
            <person name="Ma J."/>
        </authorList>
    </citation>
    <scope>NUCLEOTIDE SEQUENCE [LARGE SCALE GENOMIC DNA]</scope>
    <source>
        <strain evidence="3">JCM 16014</strain>
    </source>
</reference>
<evidence type="ECO:0008006" key="4">
    <source>
        <dbReference type="Google" id="ProtNLM"/>
    </source>
</evidence>